<name>A0A6C2UB49_PONDE</name>
<dbReference type="Proteomes" id="UP000366872">
    <property type="component" value="Unassembled WGS sequence"/>
</dbReference>
<evidence type="ECO:0008006" key="4">
    <source>
        <dbReference type="Google" id="ProtNLM"/>
    </source>
</evidence>
<reference evidence="2 3" key="1">
    <citation type="submission" date="2019-04" db="EMBL/GenBank/DDBJ databases">
        <authorList>
            <person name="Van Vliet M D."/>
        </authorList>
    </citation>
    <scope>NUCLEOTIDE SEQUENCE [LARGE SCALE GENOMIC DNA]</scope>
    <source>
        <strain evidence="2 3">F1</strain>
    </source>
</reference>
<accession>A0A6C2UB49</accession>
<keyword evidence="1" id="KW-0732">Signal</keyword>
<dbReference type="AlphaFoldDB" id="A0A6C2UB49"/>
<organism evidence="2 3">
    <name type="scientific">Pontiella desulfatans</name>
    <dbReference type="NCBI Taxonomy" id="2750659"/>
    <lineage>
        <taxon>Bacteria</taxon>
        <taxon>Pseudomonadati</taxon>
        <taxon>Kiritimatiellota</taxon>
        <taxon>Kiritimatiellia</taxon>
        <taxon>Kiritimatiellales</taxon>
        <taxon>Pontiellaceae</taxon>
        <taxon>Pontiella</taxon>
    </lineage>
</organism>
<dbReference type="PROSITE" id="PS51257">
    <property type="entry name" value="PROKAR_LIPOPROTEIN"/>
    <property type="match status" value="1"/>
</dbReference>
<feature type="chain" id="PRO_5025613256" description="Lipoprotein SmpA/OmlA domain-containing protein" evidence="1">
    <location>
        <begin position="22"/>
        <end position="123"/>
    </location>
</feature>
<gene>
    <name evidence="2" type="ORF">PDESU_05916</name>
</gene>
<evidence type="ECO:0000313" key="2">
    <source>
        <dbReference type="EMBL" id="VGO17320.1"/>
    </source>
</evidence>
<evidence type="ECO:0000256" key="1">
    <source>
        <dbReference type="SAM" id="SignalP"/>
    </source>
</evidence>
<dbReference type="EMBL" id="CAAHFG010000004">
    <property type="protein sequence ID" value="VGO17320.1"/>
    <property type="molecule type" value="Genomic_DNA"/>
</dbReference>
<feature type="signal peptide" evidence="1">
    <location>
        <begin position="1"/>
        <end position="21"/>
    </location>
</feature>
<evidence type="ECO:0000313" key="3">
    <source>
        <dbReference type="Proteomes" id="UP000366872"/>
    </source>
</evidence>
<proteinExistence type="predicted"/>
<protein>
    <recommendedName>
        <fullName evidence="4">Lipoprotein SmpA/OmlA domain-containing protein</fullName>
    </recommendedName>
</protein>
<sequence length="123" mass="14082">MKKIKWLVLLAFFALAGCANYSGDNGVENRWRSVDAPVWEVGKTSEQEVVDVLGPPSQLINLQDQTAYYYLREHRAGKALVLLLYNWGYQKLTYDRAVFFFDAQGTLTKYSYSPEALPYDEAD</sequence>
<keyword evidence="3" id="KW-1185">Reference proteome</keyword>
<dbReference type="RefSeq" id="WP_136082804.1">
    <property type="nucleotide sequence ID" value="NZ_CAAHFG010000004.1"/>
</dbReference>